<dbReference type="Proteomes" id="UP000244527">
    <property type="component" value="Chromosome"/>
</dbReference>
<dbReference type="Gene3D" id="1.25.40.390">
    <property type="match status" value="1"/>
</dbReference>
<dbReference type="GO" id="GO:0009279">
    <property type="term" value="C:cell outer membrane"/>
    <property type="evidence" value="ECO:0007669"/>
    <property type="project" value="UniProtKB-SubCell"/>
</dbReference>
<proteinExistence type="inferred from homology"/>
<dbReference type="EMBL" id="CP020918">
    <property type="protein sequence ID" value="AWG23313.1"/>
    <property type="molecule type" value="Genomic_DNA"/>
</dbReference>
<dbReference type="InterPro" id="IPR011990">
    <property type="entry name" value="TPR-like_helical_dom_sf"/>
</dbReference>
<dbReference type="AlphaFoldDB" id="A0A2S1LHT3"/>
<feature type="domain" description="RagB/SusD" evidence="6">
    <location>
        <begin position="314"/>
        <end position="587"/>
    </location>
</feature>
<keyword evidence="5" id="KW-0998">Cell outer membrane</keyword>
<dbReference type="InterPro" id="IPR033985">
    <property type="entry name" value="SusD-like_N"/>
</dbReference>
<evidence type="ECO:0000256" key="2">
    <source>
        <dbReference type="ARBA" id="ARBA00006275"/>
    </source>
</evidence>
<evidence type="ECO:0000256" key="4">
    <source>
        <dbReference type="ARBA" id="ARBA00023136"/>
    </source>
</evidence>
<organism evidence="8 9">
    <name type="scientific">Flavobacterium faecale</name>
    <dbReference type="NCBI Taxonomy" id="1355330"/>
    <lineage>
        <taxon>Bacteria</taxon>
        <taxon>Pseudomonadati</taxon>
        <taxon>Bacteroidota</taxon>
        <taxon>Flavobacteriia</taxon>
        <taxon>Flavobacteriales</taxon>
        <taxon>Flavobacteriaceae</taxon>
        <taxon>Flavobacterium</taxon>
    </lineage>
</organism>
<accession>A0A2S1LHT3</accession>
<reference evidence="8 9" key="1">
    <citation type="submission" date="2017-04" db="EMBL/GenBank/DDBJ databases">
        <title>Compelte genome sequence of WV33.</title>
        <authorList>
            <person name="Lee P.C."/>
        </authorList>
    </citation>
    <scope>NUCLEOTIDE SEQUENCE [LARGE SCALE GENOMIC DNA]</scope>
    <source>
        <strain evidence="8 9">WV33</strain>
    </source>
</reference>
<evidence type="ECO:0000256" key="3">
    <source>
        <dbReference type="ARBA" id="ARBA00022729"/>
    </source>
</evidence>
<evidence type="ECO:0000313" key="8">
    <source>
        <dbReference type="EMBL" id="AWG23313.1"/>
    </source>
</evidence>
<dbReference type="Pfam" id="PF07980">
    <property type="entry name" value="SusD_RagB"/>
    <property type="match status" value="1"/>
</dbReference>
<dbReference type="KEGG" id="ffa:FFWV33_18150"/>
<comment type="similarity">
    <text evidence="2">Belongs to the SusD family.</text>
</comment>
<dbReference type="InterPro" id="IPR012944">
    <property type="entry name" value="SusD_RagB_dom"/>
</dbReference>
<keyword evidence="9" id="KW-1185">Reference proteome</keyword>
<comment type="subcellular location">
    <subcellularLocation>
        <location evidence="1">Cell outer membrane</location>
    </subcellularLocation>
</comment>
<dbReference type="PROSITE" id="PS51257">
    <property type="entry name" value="PROKAR_LIPOPROTEIN"/>
    <property type="match status" value="1"/>
</dbReference>
<dbReference type="RefSeq" id="WP_108742209.1">
    <property type="nucleotide sequence ID" value="NZ_CP020918.1"/>
</dbReference>
<evidence type="ECO:0000256" key="1">
    <source>
        <dbReference type="ARBA" id="ARBA00004442"/>
    </source>
</evidence>
<keyword evidence="3" id="KW-0732">Signal</keyword>
<evidence type="ECO:0008006" key="10">
    <source>
        <dbReference type="Google" id="ProtNLM"/>
    </source>
</evidence>
<evidence type="ECO:0000259" key="6">
    <source>
        <dbReference type="Pfam" id="PF07980"/>
    </source>
</evidence>
<evidence type="ECO:0000259" key="7">
    <source>
        <dbReference type="Pfam" id="PF14322"/>
    </source>
</evidence>
<evidence type="ECO:0000256" key="5">
    <source>
        <dbReference type="ARBA" id="ARBA00023237"/>
    </source>
</evidence>
<dbReference type="OrthoDB" id="5694214at2"/>
<dbReference type="Pfam" id="PF14322">
    <property type="entry name" value="SusD-like_3"/>
    <property type="match status" value="1"/>
</dbReference>
<sequence length="588" mass="66503">MKKIVLILIVVLIGSMQSCTEYLEESNPNNLSTDTYWTTLDESESNLTSVYGGMLDSYILDLEREPYRCDISHPQTRGSGNINLSWVPWYQQTVQFDDSDLQRRWESKYRVIWRANQVIEGLNSMTDVLKANPRWKQQMGQARFFRGLMHFYLHSEFNQGKIIIRDKVPTTVAEYAKALSTSQEVMDFFRADLEYAYANLPAQMLPKTRADAGAAATILGTSYLYEGKPLLAKVYFNDIINNVKGDYGYALQQDVSKMFNGLADFNSESILEINYADNIQTEDNVFNEEGFTNRMARWTAPQGKNLENGETLGGQNTMLPAAWLTYEYVKEPMDTKDVRNHTNGLLTGPMRTIPLRASQSIAVVNDEISPYYGFKGPQVTNFGGTFFSYLKKYTSHAIPGITNEFQTGTSPQKSPRNFVVNRLAGVYLMQAECLAKTGDYAGAVTLINKIRARWGLKLLGPTSTAANDYDGKTYNDETSIMNQLMYKEYPLELSFEGFNTRFNDLRRWGVTAQRLLLLSTEVYSVTDYTYKTTATPAKTAVRKNSLLVKGAGNLQFTEFVESSAAWSAKDLGYFPIPQNETLNNSSIK</sequence>
<gene>
    <name evidence="8" type="ORF">FFWV33_18150</name>
</gene>
<protein>
    <recommendedName>
        <fullName evidence="10">RagB/SusD family nutrient uptake outer membrane protein</fullName>
    </recommendedName>
</protein>
<dbReference type="SUPFAM" id="SSF48452">
    <property type="entry name" value="TPR-like"/>
    <property type="match status" value="1"/>
</dbReference>
<evidence type="ECO:0000313" key="9">
    <source>
        <dbReference type="Proteomes" id="UP000244527"/>
    </source>
</evidence>
<keyword evidence="4" id="KW-0472">Membrane</keyword>
<name>A0A2S1LHT3_9FLAO</name>
<feature type="domain" description="SusD-like N-terminal" evidence="7">
    <location>
        <begin position="21"/>
        <end position="224"/>
    </location>
</feature>